<comment type="caution">
    <text evidence="2">The sequence shown here is derived from an EMBL/GenBank/DDBJ whole genome shotgun (WGS) entry which is preliminary data.</text>
</comment>
<keyword evidence="3" id="KW-1185">Reference proteome</keyword>
<evidence type="ECO:0000313" key="3">
    <source>
        <dbReference type="Proteomes" id="UP001464891"/>
    </source>
</evidence>
<feature type="region of interest" description="Disordered" evidence="1">
    <location>
        <begin position="720"/>
        <end position="749"/>
    </location>
</feature>
<feature type="region of interest" description="Disordered" evidence="1">
    <location>
        <begin position="993"/>
        <end position="1022"/>
    </location>
</feature>
<feature type="region of interest" description="Disordered" evidence="1">
    <location>
        <begin position="303"/>
        <end position="354"/>
    </location>
</feature>
<organism evidence="2 3">
    <name type="scientific">Trichocoleus desertorum GB2-A4</name>
    <dbReference type="NCBI Taxonomy" id="2933944"/>
    <lineage>
        <taxon>Bacteria</taxon>
        <taxon>Bacillati</taxon>
        <taxon>Cyanobacteriota</taxon>
        <taxon>Cyanophyceae</taxon>
        <taxon>Leptolyngbyales</taxon>
        <taxon>Trichocoleusaceae</taxon>
        <taxon>Trichocoleus</taxon>
    </lineage>
</organism>
<proteinExistence type="predicted"/>
<feature type="compositionally biased region" description="Polar residues" evidence="1">
    <location>
        <begin position="423"/>
        <end position="437"/>
    </location>
</feature>
<dbReference type="EMBL" id="JAMPKM010000001">
    <property type="protein sequence ID" value="MEP0816006.1"/>
    <property type="molecule type" value="Genomic_DNA"/>
</dbReference>
<feature type="region of interest" description="Disordered" evidence="1">
    <location>
        <begin position="597"/>
        <end position="625"/>
    </location>
</feature>
<gene>
    <name evidence="2" type="ORF">NC998_02735</name>
</gene>
<feature type="compositionally biased region" description="Low complexity" evidence="1">
    <location>
        <begin position="322"/>
        <end position="339"/>
    </location>
</feature>
<evidence type="ECO:0000313" key="2">
    <source>
        <dbReference type="EMBL" id="MEP0816006.1"/>
    </source>
</evidence>
<feature type="compositionally biased region" description="Polar residues" evidence="1">
    <location>
        <begin position="310"/>
        <end position="321"/>
    </location>
</feature>
<reference evidence="2 3" key="1">
    <citation type="submission" date="2022-04" db="EMBL/GenBank/DDBJ databases">
        <title>Positive selection, recombination, and allopatry shape intraspecific diversity of widespread and dominant cyanobacteria.</title>
        <authorList>
            <person name="Wei J."/>
            <person name="Shu W."/>
            <person name="Hu C."/>
        </authorList>
    </citation>
    <scope>NUCLEOTIDE SEQUENCE [LARGE SCALE GENOMIC DNA]</scope>
    <source>
        <strain evidence="2 3">GB2-A4</strain>
    </source>
</reference>
<name>A0ABV0J4N9_9CYAN</name>
<feature type="region of interest" description="Disordered" evidence="1">
    <location>
        <begin position="836"/>
        <end position="871"/>
    </location>
</feature>
<feature type="compositionally biased region" description="Low complexity" evidence="1">
    <location>
        <begin position="720"/>
        <end position="735"/>
    </location>
</feature>
<evidence type="ECO:0000256" key="1">
    <source>
        <dbReference type="SAM" id="MobiDB-lite"/>
    </source>
</evidence>
<feature type="compositionally biased region" description="Low complexity" evidence="1">
    <location>
        <begin position="440"/>
        <end position="456"/>
    </location>
</feature>
<dbReference type="RefSeq" id="WP_190431659.1">
    <property type="nucleotide sequence ID" value="NZ_JAMPKM010000001.1"/>
</dbReference>
<feature type="region of interest" description="Disordered" evidence="1">
    <location>
        <begin position="759"/>
        <end position="778"/>
    </location>
</feature>
<dbReference type="Proteomes" id="UP001464891">
    <property type="component" value="Unassembled WGS sequence"/>
</dbReference>
<sequence>MTSQKDQVQTLIAEIDKVLQKPSTRLPWVMSGETTQQRRVLERVRSYLVSVQQRMVADELSQTRTKSNLSTYDIQYQPTQDPEYVRAPIAPVGNSQDEAARQILQVVAQEMDHLRSSLTQPLQADLEALRQQREALVQEIRQLESQRHHYSLAQQQANQQKIIGEFLQVLMGRLQDSLTQQVAQTLSSLQSQSVYESQSTEAIALGGRTAANQPLLNPGQRVEQLQVLQARSDQLLMNLDSTLSVVFEALQRNVQSYEESLSTGLERMHDLGQQGEVMFTALVSHLAQQLGREASSFLYTMPTPELESGDVTSPETATAPLTSISPAAESSATPTAVSPNESRTQVPQGIKLDPTALELPYAGAELRRESQQPLELPLLPELEDDDSLKDLNLEGLNLADIELEDDLDKLLDVNLDSIGLNQAATPTNDLPDNLTPSTPQPTLQSSAAPSASPANVVPTASELEFLAQLDIALHDQDAEADVADALEPTTGLEDLVGATSNAEALSAETAESSLADDDLYDSLFGSDDLVSGLEPQAEIPGLTSAASTPAAALSDTPETADPNVALAESTAELQARTSPDSSLSSPATSDLFDGLEEVASEPSPTPQSAIAEDLPADLFSAAPEPDETVTTLEDFLFADAVEPVPSDENPDLLSFDLPPTQAIAPSAVASSVTSSAATSPAAIDSGALDSEALNLEEFGSSFADELDDADPLAELAELLGGAEVVDEQPTSTPPMGSTPPTAPPSSVTFEAEDELLLSERSLQDIPSLSGPDAHALDDTYIPAAPEESLIAIDDDLGDETADGLWLDENVVQQLNEDLFSLEDSNLFPDYSGTEAMEIETSNVGDQPLPSSDSLTAKNPNQSPAWDTAQFPEPQDWDRLTLEDFAETLPETLPPVEPEASVETEETEEVEALSNDLLALWEDADLELPADPTTDLTLDGFDLLADSPAIAPPTSSDVAVKPTASVQPIDHPPTELDTQNLTIDDAFMDFLEAANSPMAESSDRTLTPPETSNLQSDEKKKIQ</sequence>
<accession>A0ABV0J4N9</accession>
<protein>
    <submittedName>
        <fullName evidence="2">Uncharacterized protein</fullName>
    </submittedName>
</protein>
<feature type="compositionally biased region" description="Polar residues" evidence="1">
    <location>
        <begin position="1003"/>
        <end position="1014"/>
    </location>
</feature>
<feature type="region of interest" description="Disordered" evidence="1">
    <location>
        <begin position="423"/>
        <end position="456"/>
    </location>
</feature>
<feature type="compositionally biased region" description="Polar residues" evidence="1">
    <location>
        <begin position="839"/>
        <end position="864"/>
    </location>
</feature>